<reference evidence="2" key="1">
    <citation type="submission" date="2016-10" db="EMBL/GenBank/DDBJ databases">
        <authorList>
            <person name="Varghese N."/>
            <person name="Submissions S."/>
        </authorList>
    </citation>
    <scope>NUCLEOTIDE SEQUENCE [LARGE SCALE GENOMIC DNA]</scope>
    <source>
        <strain evidence="2">DSM 3384</strain>
    </source>
</reference>
<keyword evidence="2" id="KW-1185">Reference proteome</keyword>
<name>A0A1H2KAG5_9BACT</name>
<dbReference type="AlphaFoldDB" id="A0A1H2KAG5"/>
<dbReference type="Proteomes" id="UP000199608">
    <property type="component" value="Unassembled WGS sequence"/>
</dbReference>
<evidence type="ECO:0000313" key="1">
    <source>
        <dbReference type="EMBL" id="SDU65305.1"/>
    </source>
</evidence>
<dbReference type="EMBL" id="FNLL01000025">
    <property type="protein sequence ID" value="SDU65305.1"/>
    <property type="molecule type" value="Genomic_DNA"/>
</dbReference>
<organism evidence="1 2">
    <name type="scientific">Desulfobacula phenolica</name>
    <dbReference type="NCBI Taxonomy" id="90732"/>
    <lineage>
        <taxon>Bacteria</taxon>
        <taxon>Pseudomonadati</taxon>
        <taxon>Thermodesulfobacteriota</taxon>
        <taxon>Desulfobacteria</taxon>
        <taxon>Desulfobacterales</taxon>
        <taxon>Desulfobacteraceae</taxon>
        <taxon>Desulfobacula</taxon>
    </lineage>
</organism>
<accession>A0A1H2KAG5</accession>
<protein>
    <submittedName>
        <fullName evidence="1">Uncharacterized protein</fullName>
    </submittedName>
</protein>
<evidence type="ECO:0000313" key="2">
    <source>
        <dbReference type="Proteomes" id="UP000199608"/>
    </source>
</evidence>
<sequence length="76" mass="8916">MKKRIVRLEDDLWRIRTDTGELSASERDEPIEYFGEIKLNYRIVTGHVCIAGSIDRGSVFERLEHFYDGRAEVLPF</sequence>
<dbReference type="RefSeq" id="WP_092238565.1">
    <property type="nucleotide sequence ID" value="NZ_FNLL01000025.1"/>
</dbReference>
<proteinExistence type="predicted"/>
<gene>
    <name evidence="1" type="ORF">SAMN04487931_1258</name>
</gene>